<dbReference type="eggNOG" id="KOG4659">
    <property type="taxonomic scope" value="Eukaryota"/>
</dbReference>
<dbReference type="PROSITE" id="PS51125">
    <property type="entry name" value="NHL"/>
    <property type="match status" value="5"/>
</dbReference>
<feature type="domain" description="Teneurin NHL" evidence="5">
    <location>
        <begin position="789"/>
        <end position="879"/>
    </location>
</feature>
<dbReference type="OrthoDB" id="533095at2759"/>
<dbReference type="PANTHER" id="PTHR46388">
    <property type="entry name" value="NHL REPEAT-CONTAINING PROTEIN 2"/>
    <property type="match status" value="1"/>
</dbReference>
<dbReference type="CDD" id="cd05819">
    <property type="entry name" value="NHL"/>
    <property type="match status" value="1"/>
</dbReference>
<dbReference type="KEGG" id="ngr:NAEGRDRAFT_53411"/>
<feature type="domain" description="Teneurin NHL" evidence="5">
    <location>
        <begin position="503"/>
        <end position="555"/>
    </location>
</feature>
<dbReference type="InParanoid" id="D2VZ49"/>
<dbReference type="PANTHER" id="PTHR46388:SF2">
    <property type="entry name" value="NHL REPEAT-CONTAINING PROTEIN 2"/>
    <property type="match status" value="1"/>
</dbReference>
<evidence type="ECO:0000256" key="2">
    <source>
        <dbReference type="PROSITE-ProRule" id="PRU00504"/>
    </source>
</evidence>
<name>D2VZ49_NAEGR</name>
<dbReference type="SUPFAM" id="SSF63829">
    <property type="entry name" value="Calcium-dependent phosphotriesterase"/>
    <property type="match status" value="1"/>
</dbReference>
<dbReference type="Pfam" id="PF25021">
    <property type="entry name" value="TEN_NHL"/>
    <property type="match status" value="4"/>
</dbReference>
<feature type="region of interest" description="Disordered" evidence="3">
    <location>
        <begin position="1007"/>
        <end position="1045"/>
    </location>
</feature>
<keyword evidence="1" id="KW-0677">Repeat</keyword>
<feature type="repeat" description="NHL" evidence="2">
    <location>
        <begin position="248"/>
        <end position="292"/>
    </location>
</feature>
<feature type="domain" description="Teneurin NHL" evidence="5">
    <location>
        <begin position="306"/>
        <end position="358"/>
    </location>
</feature>
<keyword evidence="4" id="KW-0472">Membrane</keyword>
<evidence type="ECO:0000259" key="5">
    <source>
        <dbReference type="Pfam" id="PF25021"/>
    </source>
</evidence>
<dbReference type="InterPro" id="IPR056822">
    <property type="entry name" value="TEN_NHL"/>
</dbReference>
<feature type="repeat" description="NHL" evidence="2">
    <location>
        <begin position="851"/>
        <end position="881"/>
    </location>
</feature>
<dbReference type="EMBL" id="GG738913">
    <property type="protein sequence ID" value="EFC37929.1"/>
    <property type="molecule type" value="Genomic_DNA"/>
</dbReference>
<keyword evidence="7" id="KW-1185">Reference proteome</keyword>
<dbReference type="CDD" id="cd14953">
    <property type="entry name" value="NHL_like_1"/>
    <property type="match status" value="2"/>
</dbReference>
<feature type="repeat" description="NHL" evidence="2">
    <location>
        <begin position="515"/>
        <end position="545"/>
    </location>
</feature>
<dbReference type="InterPro" id="IPR011042">
    <property type="entry name" value="6-blade_b-propeller_TolB-like"/>
</dbReference>
<protein>
    <submittedName>
        <fullName evidence="6">Predicted protein</fullName>
    </submittedName>
</protein>
<dbReference type="Gene3D" id="2.120.10.30">
    <property type="entry name" value="TolB, C-terminal domain"/>
    <property type="match status" value="9"/>
</dbReference>
<evidence type="ECO:0000256" key="3">
    <source>
        <dbReference type="SAM" id="MobiDB-lite"/>
    </source>
</evidence>
<keyword evidence="4" id="KW-1133">Transmembrane helix</keyword>
<sequence>MMNFPHVHSTSLPTVKISTLIGGGSKIGDGMTGNALLRYPYGIALGLNSEILIADTFNQRIRKVSSSDVSTFAGVGTSSFSGDGALATQSEINFPYGVIVNSLGETFIADTSNHVIRKVSTNGKISTIAGTASSYGYSGDGGLATNALLNSPYGLALNSSSGEVIIVDTSNNVIRKVSSIGNITTIAGTGAAGYSGDNGQATNAKFNAPRAAFYSNGELFVADSRNHRIRKISNSGIVTTVAGTGTAGFNGDSILAKNAQLNYPSGISVNSNGEIFISDSVNNRIRKILTNGTIITIAGTGTVGLSGDGGLAVNAQLWLPSGIVVNSVGEIFISDSYNHRIRKISASGVISTFAGTSSFGEDVQASKSFVSPNGNPIIYGNNLLFTDNGKVRRVDLSTNVISTLSSVTPLGSAVSYYNNEVYVMYLGSYLSKIKSSLTAVAGTGAIGADSGDGLAITERLHNPNSIFISSNGDSYFSDSSNHKIRKLSNGYITTIAGTGTSGYSGDGSSATSAKLNNPKGVVVSSSGEIYFSDSENHRIRKISTGGIISTVAGSGESGFSGDGGLAISAKIHYPNGIAMNSNGELIFTDTRNNRIRKVSTSGYISTIAGNGTVAYKATFSGDNGLAINAQLFVPFAVAVNLTNNDIYIADSGNHRIRKVSSSSGIITTVAGTGTSGFSGDNGLATNAKLNFPFSISIGNSGEIYISDQYNQRVRKVAANGYISTIAGSGAIGFNGDGLAATSTCFNYPSGVSSNSNGDVFIIDSFNSRIRKLSSGKISTVAGGLGDGSSAVNSYLNSQSFAISSKSGEIFIADSNNHRIRKIATNGDISTVAGSGVAGFSGDGGLATSATLNNPSYVAVNSNGELLISDTNNHRIRKVSLNGIITTIAGNGTAGYNGEGNNASLYQLNYPSGLVVSSTGDLFIADSYNHRIRKLNVNGTISTSAGNGIAGLSGDGSLPTSAQLNFPTGLAVSSVGELYISDDSNNRIRKVSLTCSQGESLVNGLCEQTVTPTPSTSSGGSIPQPSKSITTPKTSGSKNVTPSKSQRVSEASATAISLVYLVLICIVLIGQLNLA</sequence>
<dbReference type="Proteomes" id="UP000006671">
    <property type="component" value="Unassembled WGS sequence"/>
</dbReference>
<organism evidence="7">
    <name type="scientific">Naegleria gruberi</name>
    <name type="common">Amoeba</name>
    <dbReference type="NCBI Taxonomy" id="5762"/>
    <lineage>
        <taxon>Eukaryota</taxon>
        <taxon>Discoba</taxon>
        <taxon>Heterolobosea</taxon>
        <taxon>Tetramitia</taxon>
        <taxon>Eutetramitia</taxon>
        <taxon>Vahlkampfiidae</taxon>
        <taxon>Naegleria</taxon>
    </lineage>
</organism>
<reference evidence="6 7" key="1">
    <citation type="journal article" date="2010" name="Cell">
        <title>The genome of Naegleria gruberi illuminates early eukaryotic versatility.</title>
        <authorList>
            <person name="Fritz-Laylin L.K."/>
            <person name="Prochnik S.E."/>
            <person name="Ginger M.L."/>
            <person name="Dacks J.B."/>
            <person name="Carpenter M.L."/>
            <person name="Field M.C."/>
            <person name="Kuo A."/>
            <person name="Paredez A."/>
            <person name="Chapman J."/>
            <person name="Pham J."/>
            <person name="Shu S."/>
            <person name="Neupane R."/>
            <person name="Cipriano M."/>
            <person name="Mancuso J."/>
            <person name="Tu H."/>
            <person name="Salamov A."/>
            <person name="Lindquist E."/>
            <person name="Shapiro H."/>
            <person name="Lucas S."/>
            <person name="Grigoriev I.V."/>
            <person name="Cande W.Z."/>
            <person name="Fulton C."/>
            <person name="Rokhsar D.S."/>
            <person name="Dawson S.C."/>
        </authorList>
    </citation>
    <scope>NUCLEOTIDE SEQUENCE [LARGE SCALE GENOMIC DNA]</scope>
    <source>
        <strain evidence="6 7">NEG-M</strain>
    </source>
</reference>
<accession>D2VZ49</accession>
<dbReference type="InterPro" id="IPR001258">
    <property type="entry name" value="NHL_repeat"/>
</dbReference>
<dbReference type="Gene3D" id="2.40.10.500">
    <property type="match status" value="1"/>
</dbReference>
<dbReference type="STRING" id="5762.D2VZ49"/>
<feature type="repeat" description="NHL" evidence="2">
    <location>
        <begin position="962"/>
        <end position="993"/>
    </location>
</feature>
<feature type="repeat" description="NHL" evidence="2">
    <location>
        <begin position="906"/>
        <end position="937"/>
    </location>
</feature>
<dbReference type="RefSeq" id="XP_002670673.1">
    <property type="nucleotide sequence ID" value="XM_002670627.1"/>
</dbReference>
<evidence type="ECO:0000313" key="7">
    <source>
        <dbReference type="Proteomes" id="UP000006671"/>
    </source>
</evidence>
<feature type="compositionally biased region" description="Polar residues" evidence="3">
    <location>
        <begin position="1026"/>
        <end position="1045"/>
    </location>
</feature>
<proteinExistence type="predicted"/>
<feature type="domain" description="Teneurin NHL" evidence="5">
    <location>
        <begin position="559"/>
        <end position="773"/>
    </location>
</feature>
<dbReference type="GeneID" id="8863355"/>
<feature type="compositionally biased region" description="Low complexity" evidence="3">
    <location>
        <begin position="1007"/>
        <end position="1025"/>
    </location>
</feature>
<evidence type="ECO:0000256" key="4">
    <source>
        <dbReference type="SAM" id="Phobius"/>
    </source>
</evidence>
<keyword evidence="4" id="KW-0812">Transmembrane</keyword>
<dbReference type="Pfam" id="PF01436">
    <property type="entry name" value="NHL"/>
    <property type="match status" value="2"/>
</dbReference>
<dbReference type="SUPFAM" id="SSF50956">
    <property type="entry name" value="Thermostable phytase (3-phytase)"/>
    <property type="match status" value="1"/>
</dbReference>
<evidence type="ECO:0000313" key="6">
    <source>
        <dbReference type="EMBL" id="EFC37929.1"/>
    </source>
</evidence>
<gene>
    <name evidence="6" type="ORF">NAEGRDRAFT_53411</name>
</gene>
<dbReference type="eggNOG" id="KOG2177">
    <property type="taxonomic scope" value="Eukaryota"/>
</dbReference>
<evidence type="ECO:0000256" key="1">
    <source>
        <dbReference type="ARBA" id="ARBA00022737"/>
    </source>
</evidence>
<feature type="transmembrane region" description="Helical" evidence="4">
    <location>
        <begin position="1052"/>
        <end position="1073"/>
    </location>
</feature>
<dbReference type="VEuPathDB" id="AmoebaDB:NAEGRDRAFT_53411"/>
<dbReference type="AlphaFoldDB" id="D2VZ49"/>
<dbReference type="SUPFAM" id="SSF101898">
    <property type="entry name" value="NHL repeat"/>
    <property type="match status" value="2"/>
</dbReference>